<name>A0A3N0E3Q6_9ACTN</name>
<sequence>MSIERASAVADAVLFGADARQSHWGPEWRGRGDWRFGVLAPLGAPPGHLTHSRSECVVEVDAGAVLHLRVRFACDRPRPPASGAGSATPYEGTLREVDAALPVDGPPGGREVSFPVTATAGGAHGGIRAGERGDGLVTVTSTPLETPVGLVRVGVRVANRTRWRAPAAATGERVPRPSMTVTHTVLRIERGAFVSPLDPPEWAAPAVGVCRNEYTWPVLLGSPGERDLLLSSPIALADHPGTAPRDATGAVGIAPHLADPGAGRAGAPGRAPATPPAVRAITGADGVPAETLERVRGALRHLDDATGWAAAPGG</sequence>
<dbReference type="OrthoDB" id="264096at2"/>
<dbReference type="AlphaFoldDB" id="A0A3N0E3Q6"/>
<proteinExistence type="predicted"/>
<protein>
    <submittedName>
        <fullName evidence="1">Uncharacterized protein</fullName>
    </submittedName>
</protein>
<dbReference type="EMBL" id="RJMB01000023">
    <property type="protein sequence ID" value="RNL82466.1"/>
    <property type="molecule type" value="Genomic_DNA"/>
</dbReference>
<dbReference type="RefSeq" id="WP_123202838.1">
    <property type="nucleotide sequence ID" value="NZ_RJMB01000023.1"/>
</dbReference>
<reference evidence="1 2" key="1">
    <citation type="submission" date="2018-11" db="EMBL/GenBank/DDBJ databases">
        <title>The genome draft of YIM 96095.</title>
        <authorList>
            <person name="Tang S.-K."/>
            <person name="Chunyu W.-X."/>
            <person name="Feng Y.-Z."/>
        </authorList>
    </citation>
    <scope>NUCLEOTIDE SEQUENCE [LARGE SCALE GENOMIC DNA]</scope>
    <source>
        <strain evidence="1 2">YIM 96095</strain>
    </source>
</reference>
<evidence type="ECO:0000313" key="1">
    <source>
        <dbReference type="EMBL" id="RNL82466.1"/>
    </source>
</evidence>
<organism evidence="1 2">
    <name type="scientific">Halostreptopolyspora alba</name>
    <dbReference type="NCBI Taxonomy" id="2487137"/>
    <lineage>
        <taxon>Bacteria</taxon>
        <taxon>Bacillati</taxon>
        <taxon>Actinomycetota</taxon>
        <taxon>Actinomycetes</taxon>
        <taxon>Streptosporangiales</taxon>
        <taxon>Nocardiopsidaceae</taxon>
        <taxon>Halostreptopolyspora</taxon>
    </lineage>
</organism>
<comment type="caution">
    <text evidence="1">The sequence shown here is derived from an EMBL/GenBank/DDBJ whole genome shotgun (WGS) entry which is preliminary data.</text>
</comment>
<dbReference type="Proteomes" id="UP000269198">
    <property type="component" value="Unassembled WGS sequence"/>
</dbReference>
<accession>A0A3N0E3Q6</accession>
<evidence type="ECO:0000313" key="2">
    <source>
        <dbReference type="Proteomes" id="UP000269198"/>
    </source>
</evidence>
<keyword evidence="2" id="KW-1185">Reference proteome</keyword>
<gene>
    <name evidence="1" type="ORF">EFW17_19360</name>
</gene>